<evidence type="ECO:0000259" key="2">
    <source>
        <dbReference type="PROSITE" id="PS50943"/>
    </source>
</evidence>
<proteinExistence type="predicted"/>
<dbReference type="GO" id="GO:0003677">
    <property type="term" value="F:DNA binding"/>
    <property type="evidence" value="ECO:0007669"/>
    <property type="project" value="UniProtKB-KW"/>
</dbReference>
<dbReference type="InterPro" id="IPR050807">
    <property type="entry name" value="TransReg_Diox_bact_type"/>
</dbReference>
<dbReference type="PROSITE" id="PS50943">
    <property type="entry name" value="HTH_CROC1"/>
    <property type="match status" value="1"/>
</dbReference>
<organism evidence="3 4">
    <name type="scientific">Mycolicibacterium fluoranthenivorans</name>
    <dbReference type="NCBI Taxonomy" id="258505"/>
    <lineage>
        <taxon>Bacteria</taxon>
        <taxon>Bacillati</taxon>
        <taxon>Actinomycetota</taxon>
        <taxon>Actinomycetes</taxon>
        <taxon>Mycobacteriales</taxon>
        <taxon>Mycobacteriaceae</taxon>
        <taxon>Mycolicibacterium</taxon>
    </lineage>
</organism>
<dbReference type="Gene3D" id="1.10.260.40">
    <property type="entry name" value="lambda repressor-like DNA-binding domains"/>
    <property type="match status" value="1"/>
</dbReference>
<sequence>MKVPTRPSQDDPKRVKVWEKRRRAVGERIWQFRQENAMTLTELSLRSGVSRNILADVEDGRRGLLYERLGDIAKALDVPMSELLADIE</sequence>
<keyword evidence="1" id="KW-0238">DNA-binding</keyword>
<dbReference type="SMART" id="SM00530">
    <property type="entry name" value="HTH_XRE"/>
    <property type="match status" value="1"/>
</dbReference>
<evidence type="ECO:0000313" key="4">
    <source>
        <dbReference type="Proteomes" id="UP000199707"/>
    </source>
</evidence>
<dbReference type="EMBL" id="FMUB01000013">
    <property type="protein sequence ID" value="SCX31306.1"/>
    <property type="molecule type" value="Genomic_DNA"/>
</dbReference>
<reference evidence="4" key="1">
    <citation type="submission" date="2016-10" db="EMBL/GenBank/DDBJ databases">
        <authorList>
            <person name="Varghese N."/>
            <person name="Submissions S."/>
        </authorList>
    </citation>
    <scope>NUCLEOTIDE SEQUENCE [LARGE SCALE GENOMIC DNA]</scope>
    <source>
        <strain evidence="4">UNC267MFSha1.1M11</strain>
    </source>
</reference>
<evidence type="ECO:0000256" key="1">
    <source>
        <dbReference type="ARBA" id="ARBA00023125"/>
    </source>
</evidence>
<dbReference type="PANTHER" id="PTHR46797">
    <property type="entry name" value="HTH-TYPE TRANSCRIPTIONAL REGULATOR"/>
    <property type="match status" value="1"/>
</dbReference>
<dbReference type="Proteomes" id="UP000199707">
    <property type="component" value="Unassembled WGS sequence"/>
</dbReference>
<gene>
    <name evidence="3" type="ORF">SAMN02799620_05284</name>
</gene>
<dbReference type="AlphaFoldDB" id="A0A1G4WWT8"/>
<dbReference type="Pfam" id="PF01381">
    <property type="entry name" value="HTH_3"/>
    <property type="match status" value="1"/>
</dbReference>
<protein>
    <submittedName>
        <fullName evidence="3">Helix-turn-helix domain-containing protein</fullName>
    </submittedName>
</protein>
<dbReference type="InterPro" id="IPR010982">
    <property type="entry name" value="Lambda_DNA-bd_dom_sf"/>
</dbReference>
<dbReference type="PANTHER" id="PTHR46797:SF1">
    <property type="entry name" value="METHYLPHOSPHONATE SYNTHASE"/>
    <property type="match status" value="1"/>
</dbReference>
<dbReference type="GO" id="GO:0003700">
    <property type="term" value="F:DNA-binding transcription factor activity"/>
    <property type="evidence" value="ECO:0007669"/>
    <property type="project" value="TreeGrafter"/>
</dbReference>
<dbReference type="GO" id="GO:0005829">
    <property type="term" value="C:cytosol"/>
    <property type="evidence" value="ECO:0007669"/>
    <property type="project" value="TreeGrafter"/>
</dbReference>
<feature type="domain" description="HTH cro/C1-type" evidence="2">
    <location>
        <begin position="29"/>
        <end position="83"/>
    </location>
</feature>
<dbReference type="STRING" id="1502745.SAMN02799620_05284"/>
<dbReference type="InterPro" id="IPR001387">
    <property type="entry name" value="Cro/C1-type_HTH"/>
</dbReference>
<accession>A0A1G4WWT8</accession>
<evidence type="ECO:0000313" key="3">
    <source>
        <dbReference type="EMBL" id="SCX31306.1"/>
    </source>
</evidence>
<dbReference type="CDD" id="cd00093">
    <property type="entry name" value="HTH_XRE"/>
    <property type="match status" value="1"/>
</dbReference>
<dbReference type="SUPFAM" id="SSF47413">
    <property type="entry name" value="lambda repressor-like DNA-binding domains"/>
    <property type="match status" value="1"/>
</dbReference>
<name>A0A1G4WWT8_9MYCO</name>